<accession>A0A6P2WJ25</accession>
<dbReference type="RefSeq" id="WP_175012201.1">
    <property type="nucleotide sequence ID" value="NZ_CABVQN010000008.1"/>
</dbReference>
<dbReference type="Proteomes" id="UP000494110">
    <property type="component" value="Unassembled WGS sequence"/>
</dbReference>
<dbReference type="AlphaFoldDB" id="A0A6P2WJ25"/>
<organism evidence="2 3">
    <name type="scientific">Burkholderia lata (strain ATCC 17760 / DSM 23089 / LMG 22485 / NCIMB 9086 / R18194 / 383)</name>
    <dbReference type="NCBI Taxonomy" id="482957"/>
    <lineage>
        <taxon>Bacteria</taxon>
        <taxon>Pseudomonadati</taxon>
        <taxon>Pseudomonadota</taxon>
        <taxon>Betaproteobacteria</taxon>
        <taxon>Burkholderiales</taxon>
        <taxon>Burkholderiaceae</taxon>
        <taxon>Burkholderia</taxon>
        <taxon>Burkholderia cepacia complex</taxon>
    </lineage>
</organism>
<feature type="compositionally biased region" description="Basic and acidic residues" evidence="1">
    <location>
        <begin position="56"/>
        <end position="66"/>
    </location>
</feature>
<evidence type="ECO:0000313" key="3">
    <source>
        <dbReference type="Proteomes" id="UP000494110"/>
    </source>
</evidence>
<evidence type="ECO:0000313" key="2">
    <source>
        <dbReference type="EMBL" id="VWC95972.1"/>
    </source>
</evidence>
<reference evidence="2 3" key="1">
    <citation type="submission" date="2019-09" db="EMBL/GenBank/DDBJ databases">
        <authorList>
            <person name="Depoorter E."/>
        </authorList>
    </citation>
    <scope>NUCLEOTIDE SEQUENCE [LARGE SCALE GENOMIC DNA]</scope>
    <source>
        <strain evidence="2">R-39750</strain>
    </source>
</reference>
<sequence length="66" mass="7575">MTDAEIRLRCHELAFERARAEQPENFLDRVAEIATWLYDRIVIVPEGSNAGQKGRGKTDKSPEIFK</sequence>
<protein>
    <submittedName>
        <fullName evidence="2">Uncharacterized protein</fullName>
    </submittedName>
</protein>
<evidence type="ECO:0000256" key="1">
    <source>
        <dbReference type="SAM" id="MobiDB-lite"/>
    </source>
</evidence>
<proteinExistence type="predicted"/>
<feature type="region of interest" description="Disordered" evidence="1">
    <location>
        <begin position="47"/>
        <end position="66"/>
    </location>
</feature>
<gene>
    <name evidence="2" type="ORF">BLA39750_02224</name>
</gene>
<dbReference type="EMBL" id="CABVQN010000008">
    <property type="protein sequence ID" value="VWC95972.1"/>
    <property type="molecule type" value="Genomic_DNA"/>
</dbReference>
<name>A0A6P2WJ25_BURL3</name>